<evidence type="ECO:0000313" key="4">
    <source>
        <dbReference type="Proteomes" id="UP001501095"/>
    </source>
</evidence>
<comment type="caution">
    <text evidence="3">The sequence shown here is derived from an EMBL/GenBank/DDBJ whole genome shotgun (WGS) entry which is preliminary data.</text>
</comment>
<dbReference type="Proteomes" id="UP001501095">
    <property type="component" value="Unassembled WGS sequence"/>
</dbReference>
<dbReference type="SUPFAM" id="SSF46785">
    <property type="entry name" value="Winged helix' DNA-binding domain"/>
    <property type="match status" value="1"/>
</dbReference>
<feature type="domain" description="Transcription regulator PadR N-terminal" evidence="2">
    <location>
        <begin position="39"/>
        <end position="84"/>
    </location>
</feature>
<dbReference type="Gene3D" id="1.10.10.10">
    <property type="entry name" value="Winged helix-like DNA-binding domain superfamily/Winged helix DNA-binding domain"/>
    <property type="match status" value="1"/>
</dbReference>
<keyword evidence="4" id="KW-1185">Reference proteome</keyword>
<dbReference type="EMBL" id="BAAATM010000015">
    <property type="protein sequence ID" value="GAA2543537.1"/>
    <property type="molecule type" value="Genomic_DNA"/>
</dbReference>
<proteinExistence type="predicted"/>
<evidence type="ECO:0000313" key="3">
    <source>
        <dbReference type="EMBL" id="GAA2543537.1"/>
    </source>
</evidence>
<feature type="compositionally biased region" description="Basic and acidic residues" evidence="1">
    <location>
        <begin position="62"/>
        <end position="74"/>
    </location>
</feature>
<protein>
    <recommendedName>
        <fullName evidence="2">Transcription regulator PadR N-terminal domain-containing protein</fullName>
    </recommendedName>
</protein>
<name>A0ABN3NY68_9ACTN</name>
<dbReference type="InterPro" id="IPR005149">
    <property type="entry name" value="Tscrpt_reg_PadR_N"/>
</dbReference>
<accession>A0ABN3NY68</accession>
<dbReference type="Pfam" id="PF03551">
    <property type="entry name" value="PadR"/>
    <property type="match status" value="1"/>
</dbReference>
<gene>
    <name evidence="3" type="ORF">GCM10010423_48180</name>
</gene>
<dbReference type="InterPro" id="IPR036390">
    <property type="entry name" value="WH_DNA-bd_sf"/>
</dbReference>
<evidence type="ECO:0000256" key="1">
    <source>
        <dbReference type="SAM" id="MobiDB-lite"/>
    </source>
</evidence>
<reference evidence="3 4" key="1">
    <citation type="journal article" date="2019" name="Int. J. Syst. Evol. Microbiol.">
        <title>The Global Catalogue of Microorganisms (GCM) 10K type strain sequencing project: providing services to taxonomists for standard genome sequencing and annotation.</title>
        <authorList>
            <consortium name="The Broad Institute Genomics Platform"/>
            <consortium name="The Broad Institute Genome Sequencing Center for Infectious Disease"/>
            <person name="Wu L."/>
            <person name="Ma J."/>
        </authorList>
    </citation>
    <scope>NUCLEOTIDE SEQUENCE [LARGE SCALE GENOMIC DNA]</scope>
    <source>
        <strain evidence="3 4">JCM 6924</strain>
    </source>
</reference>
<feature type="region of interest" description="Disordered" evidence="1">
    <location>
        <begin position="97"/>
        <end position="127"/>
    </location>
</feature>
<evidence type="ECO:0000259" key="2">
    <source>
        <dbReference type="Pfam" id="PF03551"/>
    </source>
</evidence>
<feature type="region of interest" description="Disordered" evidence="1">
    <location>
        <begin position="62"/>
        <end position="83"/>
    </location>
</feature>
<sequence length="127" mass="14520">MQPFNRWTRVAIDVTRYVCAQHQADSNFEFYGFQVADELNYGPGSIYPVLRRLVRAGWLLSREEQDTEPREKGRPPRTYYRVNPDNLGAIRQRVAELDARERSSRRTPVPVARPATDTGVDLGGAGR</sequence>
<organism evidence="3 4">
    <name type="scientific">Streptomyces levis</name>
    <dbReference type="NCBI Taxonomy" id="285566"/>
    <lineage>
        <taxon>Bacteria</taxon>
        <taxon>Bacillati</taxon>
        <taxon>Actinomycetota</taxon>
        <taxon>Actinomycetes</taxon>
        <taxon>Kitasatosporales</taxon>
        <taxon>Streptomycetaceae</taxon>
        <taxon>Streptomyces</taxon>
    </lineage>
</organism>
<dbReference type="InterPro" id="IPR036388">
    <property type="entry name" value="WH-like_DNA-bd_sf"/>
</dbReference>